<dbReference type="PANTHER" id="PTHR47755">
    <property type="entry name" value="CELL DIVISION PROTEIN FTSX"/>
    <property type="match status" value="1"/>
</dbReference>
<dbReference type="Proteomes" id="UP000231407">
    <property type="component" value="Unassembled WGS sequence"/>
</dbReference>
<organism evidence="13 14">
    <name type="scientific">Candidatus Shapirobacteria bacterium CG06_land_8_20_14_3_00_40_12</name>
    <dbReference type="NCBI Taxonomy" id="1974881"/>
    <lineage>
        <taxon>Bacteria</taxon>
        <taxon>Candidatus Shapironibacteriota</taxon>
    </lineage>
</organism>
<feature type="domain" description="FtsX extracellular" evidence="12">
    <location>
        <begin position="54"/>
        <end position="140"/>
    </location>
</feature>
<keyword evidence="5" id="KW-0132">Cell division</keyword>
<evidence type="ECO:0000256" key="2">
    <source>
        <dbReference type="ARBA" id="ARBA00007379"/>
    </source>
</evidence>
<keyword evidence="7 10" id="KW-1133">Transmembrane helix</keyword>
<evidence type="ECO:0000256" key="7">
    <source>
        <dbReference type="ARBA" id="ARBA00022989"/>
    </source>
</evidence>
<dbReference type="GO" id="GO:0005886">
    <property type="term" value="C:plasma membrane"/>
    <property type="evidence" value="ECO:0007669"/>
    <property type="project" value="UniProtKB-SubCell"/>
</dbReference>
<keyword evidence="8 10" id="KW-0472">Membrane</keyword>
<dbReference type="EMBL" id="PEWA01000013">
    <property type="protein sequence ID" value="PIU73678.1"/>
    <property type="molecule type" value="Genomic_DNA"/>
</dbReference>
<evidence type="ECO:0000256" key="6">
    <source>
        <dbReference type="ARBA" id="ARBA00022692"/>
    </source>
</evidence>
<evidence type="ECO:0000313" key="14">
    <source>
        <dbReference type="Proteomes" id="UP000231407"/>
    </source>
</evidence>
<dbReference type="InterPro" id="IPR004513">
    <property type="entry name" value="FtsX"/>
</dbReference>
<dbReference type="GO" id="GO:0051301">
    <property type="term" value="P:cell division"/>
    <property type="evidence" value="ECO:0007669"/>
    <property type="project" value="UniProtKB-KW"/>
</dbReference>
<evidence type="ECO:0000259" key="11">
    <source>
        <dbReference type="Pfam" id="PF02687"/>
    </source>
</evidence>
<evidence type="ECO:0000256" key="5">
    <source>
        <dbReference type="ARBA" id="ARBA00022618"/>
    </source>
</evidence>
<evidence type="ECO:0000256" key="1">
    <source>
        <dbReference type="ARBA" id="ARBA00004651"/>
    </source>
</evidence>
<comment type="caution">
    <text evidence="13">The sequence shown here is derived from an EMBL/GenBank/DDBJ whole genome shotgun (WGS) entry which is preliminary data.</text>
</comment>
<sequence length="290" mass="33056">MKTFTRTWRHIRRSPIQNLMASFTLSISFLVITLFIFLNTGLTALLNNFETKPEITIFLKDGLDKATLESVQKELGTFPDIKEIRFISKEKALTIYKELNKNNPLLTEMVTSSILPASFEVSAYNPKVLEVIAQSFAAKSTIVDEIIYQKDIIQSLLIWTDIVRKTGVISISLLSFIAFIMVFVIIGLKITNRKDEINISRLLGASAFYVKKPFLLEGIFHGIVGAITGFSFSLGLFLYLKPILNRFFDPVIFVRPDPGYYLFWLSSEILLGLLVGLFASWTVSRRYIKW</sequence>
<evidence type="ECO:0000256" key="4">
    <source>
        <dbReference type="ARBA" id="ARBA00022475"/>
    </source>
</evidence>
<feature type="transmembrane region" description="Helical" evidence="10">
    <location>
        <begin position="167"/>
        <end position="188"/>
    </location>
</feature>
<name>A0A2M7AST4_9BACT</name>
<dbReference type="InterPro" id="IPR003838">
    <property type="entry name" value="ABC3_permease_C"/>
</dbReference>
<feature type="transmembrane region" description="Helical" evidence="10">
    <location>
        <begin position="260"/>
        <end position="283"/>
    </location>
</feature>
<gene>
    <name evidence="13" type="ORF">COS78_00965</name>
</gene>
<proteinExistence type="inferred from homology"/>
<evidence type="ECO:0000313" key="13">
    <source>
        <dbReference type="EMBL" id="PIU73678.1"/>
    </source>
</evidence>
<keyword evidence="6 10" id="KW-0812">Transmembrane</keyword>
<comment type="subcellular location">
    <subcellularLocation>
        <location evidence="1">Cell membrane</location>
        <topology evidence="1">Multi-pass membrane protein</topology>
    </subcellularLocation>
</comment>
<dbReference type="PANTHER" id="PTHR47755:SF1">
    <property type="entry name" value="CELL DIVISION PROTEIN FTSX"/>
    <property type="match status" value="1"/>
</dbReference>
<evidence type="ECO:0000256" key="3">
    <source>
        <dbReference type="ARBA" id="ARBA00021907"/>
    </source>
</evidence>
<dbReference type="Pfam" id="PF02687">
    <property type="entry name" value="FtsX"/>
    <property type="match status" value="1"/>
</dbReference>
<feature type="non-terminal residue" evidence="13">
    <location>
        <position position="290"/>
    </location>
</feature>
<evidence type="ECO:0000256" key="10">
    <source>
        <dbReference type="SAM" id="Phobius"/>
    </source>
</evidence>
<feature type="transmembrane region" description="Helical" evidence="10">
    <location>
        <begin position="219"/>
        <end position="240"/>
    </location>
</feature>
<dbReference type="InterPro" id="IPR040690">
    <property type="entry name" value="FtsX_ECD"/>
</dbReference>
<feature type="transmembrane region" description="Helical" evidence="10">
    <location>
        <begin position="20"/>
        <end position="38"/>
    </location>
</feature>
<evidence type="ECO:0000256" key="9">
    <source>
        <dbReference type="ARBA" id="ARBA00023306"/>
    </source>
</evidence>
<protein>
    <recommendedName>
        <fullName evidence="3">Cell division protein FtsX</fullName>
    </recommendedName>
</protein>
<dbReference type="PIRSF" id="PIRSF003097">
    <property type="entry name" value="FtsX"/>
    <property type="match status" value="1"/>
</dbReference>
<comment type="similarity">
    <text evidence="2">Belongs to the ABC-4 integral membrane protein family. FtsX subfamily.</text>
</comment>
<keyword evidence="4" id="KW-1003">Cell membrane</keyword>
<dbReference type="Gene3D" id="3.30.70.3040">
    <property type="match status" value="1"/>
</dbReference>
<feature type="domain" description="ABC3 transporter permease C-terminal" evidence="11">
    <location>
        <begin position="170"/>
        <end position="289"/>
    </location>
</feature>
<keyword evidence="9" id="KW-0131">Cell cycle</keyword>
<dbReference type="AlphaFoldDB" id="A0A2M7AST4"/>
<evidence type="ECO:0000259" key="12">
    <source>
        <dbReference type="Pfam" id="PF18075"/>
    </source>
</evidence>
<evidence type="ECO:0000256" key="8">
    <source>
        <dbReference type="ARBA" id="ARBA00023136"/>
    </source>
</evidence>
<accession>A0A2M7AST4</accession>
<dbReference type="Pfam" id="PF18075">
    <property type="entry name" value="FtsX_ECD"/>
    <property type="match status" value="1"/>
</dbReference>
<reference evidence="14" key="1">
    <citation type="submission" date="2017-09" db="EMBL/GenBank/DDBJ databases">
        <title>Depth-based differentiation of microbial function through sediment-hosted aquifers and enrichment of novel symbionts in the deep terrestrial subsurface.</title>
        <authorList>
            <person name="Probst A.J."/>
            <person name="Ladd B."/>
            <person name="Jarett J.K."/>
            <person name="Geller-Mcgrath D.E."/>
            <person name="Sieber C.M.K."/>
            <person name="Emerson J.B."/>
            <person name="Anantharaman K."/>
            <person name="Thomas B.C."/>
            <person name="Malmstrom R."/>
            <person name="Stieglmeier M."/>
            <person name="Klingl A."/>
            <person name="Woyke T."/>
            <person name="Ryan C.M."/>
            <person name="Banfield J.F."/>
        </authorList>
    </citation>
    <scope>NUCLEOTIDE SEQUENCE [LARGE SCALE GENOMIC DNA]</scope>
</reference>